<evidence type="ECO:0000256" key="11">
    <source>
        <dbReference type="ARBA" id="ARBA00023128"/>
    </source>
</evidence>
<gene>
    <name evidence="17" type="ORF">B0I71DRAFT_126668</name>
    <name evidence="16" type="ORF">YALI1_B27254g</name>
</gene>
<comment type="subcellular location">
    <subcellularLocation>
        <location evidence="1 13">Mitochondrion inner membrane</location>
        <topology evidence="1 13">Single-pass membrane protein</topology>
    </subcellularLocation>
</comment>
<dbReference type="GO" id="GO:0008320">
    <property type="term" value="F:protein transmembrane transporter activity"/>
    <property type="evidence" value="ECO:0007669"/>
    <property type="project" value="EnsemblFungi"/>
</dbReference>
<dbReference type="GO" id="GO:0030943">
    <property type="term" value="F:mitochondrion targeting sequence binding"/>
    <property type="evidence" value="ECO:0007669"/>
    <property type="project" value="EnsemblFungi"/>
</dbReference>
<evidence type="ECO:0000313" key="19">
    <source>
        <dbReference type="Proteomes" id="UP000256601"/>
    </source>
</evidence>
<keyword evidence="4 13" id="KW-0813">Transport</keyword>
<evidence type="ECO:0000256" key="5">
    <source>
        <dbReference type="ARBA" id="ARBA00022692"/>
    </source>
</evidence>
<evidence type="ECO:0000256" key="12">
    <source>
        <dbReference type="ARBA" id="ARBA00023136"/>
    </source>
</evidence>
<dbReference type="PROSITE" id="PS50969">
    <property type="entry name" value="FCP1"/>
    <property type="match status" value="1"/>
</dbReference>
<dbReference type="GO" id="GO:0005744">
    <property type="term" value="C:TIM23 mitochondrial import inner membrane translocase complex"/>
    <property type="evidence" value="ECO:0007669"/>
    <property type="project" value="UniProtKB-UniRule"/>
</dbReference>
<dbReference type="FunFam" id="3.40.50.1000:FF:000019">
    <property type="entry name" value="Mitochondrial import inner membrane translocase subunit TIM50"/>
    <property type="match status" value="1"/>
</dbReference>
<dbReference type="GO" id="GO:0030150">
    <property type="term" value="P:protein import into mitochondrial matrix"/>
    <property type="evidence" value="ECO:0007669"/>
    <property type="project" value="EnsemblFungi"/>
</dbReference>
<evidence type="ECO:0000256" key="6">
    <source>
        <dbReference type="ARBA" id="ARBA00022792"/>
    </source>
</evidence>
<proteinExistence type="inferred from homology"/>
<reference evidence="17 19" key="2">
    <citation type="submission" date="2018-07" db="EMBL/GenBank/DDBJ databases">
        <title>Draft Genome Assemblies for Five Robust Yarrowia lipolytica Strains Exhibiting High Lipid Production and Pentose Sugar Utilization and Sugar Alcohol Secretion from Undetoxified Lignocellulosic Biomass Hydrolysates.</title>
        <authorList>
            <consortium name="DOE Joint Genome Institute"/>
            <person name="Walker C."/>
            <person name="Ryu S."/>
            <person name="Na H."/>
            <person name="Zane M."/>
            <person name="LaButti K."/>
            <person name="Lipzen A."/>
            <person name="Haridas S."/>
            <person name="Barry K."/>
            <person name="Grigoriev I.V."/>
            <person name="Quarterman J."/>
            <person name="Slininger P."/>
            <person name="Dien B."/>
            <person name="Trinh C.T."/>
        </authorList>
    </citation>
    <scope>NUCLEOTIDE SEQUENCE [LARGE SCALE GENOMIC DNA]</scope>
    <source>
        <strain evidence="17 19">YB392</strain>
    </source>
</reference>
<keyword evidence="8 13" id="KW-0809">Transit peptide</keyword>
<keyword evidence="6" id="KW-0999">Mitochondrion inner membrane</keyword>
<comment type="function">
    <text evidence="13">Essential component of the TIM23 complex, a complex that mediates the translocation of transit peptide-containing proteins across the mitochondrial inner membrane.</text>
</comment>
<sequence length="466" mass="52853">MHSLLRAAQIARVARPGVKRAMTPAVRFYSDKKTEKSDQPFQSSLLNDDLLAQAGMDVDESKGKSKPAAEGKSEGAAEGATEDDVTDEQRARWAGTAKKSTDQTSKQESRERIAGYGYYAFFAGSAAFAAYLARDWDNEEDKKKHDTIGQGYTPMLMWARLKARIGDTFSFYRDPVAPVLLPDPPAPPYQRPLTLVIALDDLLVHQEWSREHGWRVAKRPGVDYFLGYLGQYYEIVLFSSQYMANCEKLIMKLDPYHAWFSHVLTREHTTYEDGKLVKDLSLMNRDMGKIIIIDPDTGCTMKQPENSIPIEPWKGTPGDKELVKLIPFLEWLVSQNVNDVRPILKAFDGTYLPDEFTRREAIAREKFEKDWYAKHGKDGQWASKFLGVSEPKQQKPLMPHDVMRREGQKQYQKFLEYLAVEGPKLKAEEERMIAEQKAMGPKNLSEAVSSIGSLPPVPQQPTEPKA</sequence>
<name>A0A1H6PM91_YARLL</name>
<dbReference type="VEuPathDB" id="FungiDB:YALI1_B27254g"/>
<feature type="region of interest" description="Disordered" evidence="14">
    <location>
        <begin position="52"/>
        <end position="109"/>
    </location>
</feature>
<dbReference type="CDD" id="cd07521">
    <property type="entry name" value="HAD_FCP1-like"/>
    <property type="match status" value="1"/>
</dbReference>
<evidence type="ECO:0000256" key="8">
    <source>
        <dbReference type="ARBA" id="ARBA00022946"/>
    </source>
</evidence>
<keyword evidence="11 13" id="KW-0496">Mitochondrion</keyword>
<evidence type="ECO:0000256" key="2">
    <source>
        <dbReference type="ARBA" id="ARBA00006344"/>
    </source>
</evidence>
<dbReference type="InterPro" id="IPR036412">
    <property type="entry name" value="HAD-like_sf"/>
</dbReference>
<keyword evidence="7 13" id="KW-0653">Protein transport</keyword>
<dbReference type="EMBL" id="CP017554">
    <property type="protein sequence ID" value="AOW01999.1"/>
    <property type="molecule type" value="Genomic_DNA"/>
</dbReference>
<dbReference type="InterPro" id="IPR023214">
    <property type="entry name" value="HAD_sf"/>
</dbReference>
<feature type="domain" description="FCP1 homology" evidence="15">
    <location>
        <begin position="188"/>
        <end position="332"/>
    </location>
</feature>
<evidence type="ECO:0000256" key="1">
    <source>
        <dbReference type="ARBA" id="ARBA00004434"/>
    </source>
</evidence>
<feature type="compositionally biased region" description="Pro residues" evidence="14">
    <location>
        <begin position="455"/>
        <end position="466"/>
    </location>
</feature>
<dbReference type="GO" id="GO:0046902">
    <property type="term" value="P:regulation of mitochondrial membrane permeability"/>
    <property type="evidence" value="ECO:0007669"/>
    <property type="project" value="EnsemblFungi"/>
</dbReference>
<accession>A0A1H6PM91</accession>
<keyword evidence="12" id="KW-0472">Membrane</keyword>
<dbReference type="OMA" id="NLRQPYT"/>
<dbReference type="eggNOG" id="KOG2832">
    <property type="taxonomic scope" value="Eukaryota"/>
</dbReference>
<keyword evidence="9" id="KW-1133">Transmembrane helix</keyword>
<evidence type="ECO:0000313" key="18">
    <source>
        <dbReference type="Proteomes" id="UP000182444"/>
    </source>
</evidence>
<dbReference type="InterPro" id="IPR004274">
    <property type="entry name" value="FCP1_dom"/>
</dbReference>
<dbReference type="AlphaFoldDB" id="A0A1H6PM91"/>
<evidence type="ECO:0000256" key="14">
    <source>
        <dbReference type="SAM" id="MobiDB-lite"/>
    </source>
</evidence>
<dbReference type="SMART" id="SM00577">
    <property type="entry name" value="CPDc"/>
    <property type="match status" value="1"/>
</dbReference>
<protein>
    <recommendedName>
        <fullName evidence="3 13">Mitochondrial import inner membrane translocase subunit TIM50</fullName>
    </recommendedName>
</protein>
<dbReference type="SUPFAM" id="SSF56784">
    <property type="entry name" value="HAD-like"/>
    <property type="match status" value="1"/>
</dbReference>
<dbReference type="Pfam" id="PF03031">
    <property type="entry name" value="NIF"/>
    <property type="match status" value="1"/>
</dbReference>
<dbReference type="KEGG" id="yli:2907093"/>
<feature type="region of interest" description="Disordered" evidence="14">
    <location>
        <begin position="436"/>
        <end position="466"/>
    </location>
</feature>
<comment type="similarity">
    <text evidence="2 13">Belongs to the TIM50 family.</text>
</comment>
<reference evidence="16 18" key="1">
    <citation type="journal article" date="2016" name="PLoS ONE">
        <title>Sequence Assembly of Yarrowia lipolytica Strain W29/CLIB89 Shows Transposable Element Diversity.</title>
        <authorList>
            <person name="Magnan C."/>
            <person name="Yu J."/>
            <person name="Chang I."/>
            <person name="Jahn E."/>
            <person name="Kanomata Y."/>
            <person name="Wu J."/>
            <person name="Zeller M."/>
            <person name="Oakes M."/>
            <person name="Baldi P."/>
            <person name="Sandmeyer S."/>
        </authorList>
    </citation>
    <scope>NUCLEOTIDE SEQUENCE [LARGE SCALE GENOMIC DNA]</scope>
    <source>
        <strain evidence="16">CLIB89</strain>
        <strain evidence="18">CLIB89(W29)</strain>
    </source>
</reference>
<dbReference type="VEuPathDB" id="FungiDB:YALI0_B20856g"/>
<evidence type="ECO:0000259" key="15">
    <source>
        <dbReference type="PROSITE" id="PS50969"/>
    </source>
</evidence>
<dbReference type="GO" id="GO:0042802">
    <property type="term" value="F:identical protein binding"/>
    <property type="evidence" value="ECO:0007669"/>
    <property type="project" value="EnsemblFungi"/>
</dbReference>
<dbReference type="Proteomes" id="UP000256601">
    <property type="component" value="Unassembled WGS sequence"/>
</dbReference>
<feature type="compositionally biased region" description="Basic and acidic residues" evidence="14">
    <location>
        <begin position="99"/>
        <end position="109"/>
    </location>
</feature>
<evidence type="ECO:0000256" key="13">
    <source>
        <dbReference type="RuleBase" id="RU365079"/>
    </source>
</evidence>
<evidence type="ECO:0000256" key="7">
    <source>
        <dbReference type="ARBA" id="ARBA00022927"/>
    </source>
</evidence>
<evidence type="ECO:0000256" key="9">
    <source>
        <dbReference type="ARBA" id="ARBA00022989"/>
    </source>
</evidence>
<dbReference type="EMBL" id="KZ858948">
    <property type="protein sequence ID" value="RDW28995.1"/>
    <property type="molecule type" value="Genomic_DNA"/>
</dbReference>
<dbReference type="PANTHER" id="PTHR12210">
    <property type="entry name" value="DULLARD PROTEIN PHOSPHATASE"/>
    <property type="match status" value="1"/>
</dbReference>
<dbReference type="InterPro" id="IPR050365">
    <property type="entry name" value="TIM50"/>
</dbReference>
<evidence type="ECO:0000313" key="16">
    <source>
        <dbReference type="EMBL" id="AOW01999.1"/>
    </source>
</evidence>
<dbReference type="Gene3D" id="3.40.50.1000">
    <property type="entry name" value="HAD superfamily/HAD-like"/>
    <property type="match status" value="1"/>
</dbReference>
<dbReference type="SMR" id="A0A1H6PM91"/>
<feature type="compositionally biased region" description="Basic and acidic residues" evidence="14">
    <location>
        <begin position="59"/>
        <end position="75"/>
    </location>
</feature>
<evidence type="ECO:0000256" key="10">
    <source>
        <dbReference type="ARBA" id="ARBA00023010"/>
    </source>
</evidence>
<dbReference type="Proteomes" id="UP000182444">
    <property type="component" value="Chromosome 1B"/>
</dbReference>
<organism evidence="16 18">
    <name type="scientific">Yarrowia lipolytica</name>
    <name type="common">Candida lipolytica</name>
    <dbReference type="NCBI Taxonomy" id="4952"/>
    <lineage>
        <taxon>Eukaryota</taxon>
        <taxon>Fungi</taxon>
        <taxon>Dikarya</taxon>
        <taxon>Ascomycota</taxon>
        <taxon>Saccharomycotina</taxon>
        <taxon>Dipodascomycetes</taxon>
        <taxon>Dipodascales</taxon>
        <taxon>Dipodascales incertae sedis</taxon>
        <taxon>Yarrowia</taxon>
    </lineage>
</organism>
<keyword evidence="10 13" id="KW-0811">Translocation</keyword>
<dbReference type="GeneID" id="2907093"/>
<evidence type="ECO:0000313" key="17">
    <source>
        <dbReference type="EMBL" id="RDW28995.1"/>
    </source>
</evidence>
<keyword evidence="5" id="KW-0812">Transmembrane</keyword>
<comment type="subunit">
    <text evidence="13">Component of the TIM23 complex.</text>
</comment>
<evidence type="ECO:0000256" key="3">
    <source>
        <dbReference type="ARBA" id="ARBA00020799"/>
    </source>
</evidence>
<evidence type="ECO:0000256" key="4">
    <source>
        <dbReference type="ARBA" id="ARBA00022448"/>
    </source>
</evidence>